<dbReference type="AlphaFoldDB" id="A0A7Y9I1U8"/>
<dbReference type="EMBL" id="JACCBU010000001">
    <property type="protein sequence ID" value="NYE68681.1"/>
    <property type="molecule type" value="Genomic_DNA"/>
</dbReference>
<evidence type="ECO:0000313" key="2">
    <source>
        <dbReference type="Proteomes" id="UP000569914"/>
    </source>
</evidence>
<dbReference type="RefSeq" id="WP_246322229.1">
    <property type="nucleotide sequence ID" value="NZ_JACCBU010000001.1"/>
</dbReference>
<sequence>MDSVFLPADVDDWSLLDHCGVRNALERDGWRFVAAGDWAVVLGDPTGRYAARISPFERAYQYFVELCRRHPGNRWLPTIHAATNLAGGGHLTVMELLTPRHIPDDDHPDPVWSSDDSDLATVRADVERTYADCKANVQWWGSLDVKPAHFLLDSEGQLKLVDPFGLAGAELYGMAESDYPSFCKLVPTDERRYMLQIPHFSQSYAAPLLRTLRAVISAHDAC</sequence>
<name>A0A7Y9I1U8_9ACTN</name>
<proteinExistence type="predicted"/>
<gene>
    <name evidence="1" type="ORF">BKA15_000010</name>
</gene>
<reference evidence="1 2" key="1">
    <citation type="submission" date="2020-07" db="EMBL/GenBank/DDBJ databases">
        <title>Sequencing the genomes of 1000 actinobacteria strains.</title>
        <authorList>
            <person name="Klenk H.-P."/>
        </authorList>
    </citation>
    <scope>NUCLEOTIDE SEQUENCE [LARGE SCALE GENOMIC DNA]</scope>
    <source>
        <strain evidence="1 2">DSM 22083</strain>
    </source>
</reference>
<evidence type="ECO:0000313" key="1">
    <source>
        <dbReference type="EMBL" id="NYE68681.1"/>
    </source>
</evidence>
<dbReference type="Proteomes" id="UP000569914">
    <property type="component" value="Unassembled WGS sequence"/>
</dbReference>
<accession>A0A7Y9I1U8</accession>
<protein>
    <submittedName>
        <fullName evidence="1">Uncharacterized protein</fullName>
    </submittedName>
</protein>
<organism evidence="1 2">
    <name type="scientific">Microlunatus parietis</name>
    <dbReference type="NCBI Taxonomy" id="682979"/>
    <lineage>
        <taxon>Bacteria</taxon>
        <taxon>Bacillati</taxon>
        <taxon>Actinomycetota</taxon>
        <taxon>Actinomycetes</taxon>
        <taxon>Propionibacteriales</taxon>
        <taxon>Propionibacteriaceae</taxon>
        <taxon>Microlunatus</taxon>
    </lineage>
</organism>
<comment type="caution">
    <text evidence="1">The sequence shown here is derived from an EMBL/GenBank/DDBJ whole genome shotgun (WGS) entry which is preliminary data.</text>
</comment>
<keyword evidence="2" id="KW-1185">Reference proteome</keyword>